<comment type="caution">
    <text evidence="1">The sequence shown here is derived from an EMBL/GenBank/DDBJ whole genome shotgun (WGS) entry which is preliminary data.</text>
</comment>
<evidence type="ECO:0000313" key="1">
    <source>
        <dbReference type="EMBL" id="OAX56695.1"/>
    </source>
</evidence>
<dbReference type="AlphaFoldDB" id="A0A199P6S0"/>
<proteinExistence type="predicted"/>
<reference evidence="1 2" key="1">
    <citation type="submission" date="2016-04" db="EMBL/GenBank/DDBJ databases">
        <title>Xanthomonas translucens phylogeny.</title>
        <authorList>
            <person name="Langlois P."/>
        </authorList>
    </citation>
    <scope>NUCLEOTIDE SEQUENCE [LARGE SCALE GENOMIC DNA]</scope>
    <source>
        <strain evidence="1 2">B99</strain>
    </source>
</reference>
<dbReference type="EMBL" id="LWSU01000067">
    <property type="protein sequence ID" value="OAX56695.1"/>
    <property type="molecule type" value="Genomic_DNA"/>
</dbReference>
<accession>A0A199P6S0</accession>
<sequence length="939" mass="102642">MLLILDELGKFLEAAASTGDDIYFYQELAEAASRSDGRLVVVGVLHQAFEQYASRLGREVREEWAKIQGRYVDIPIVAGTDEVLDLIGRAIETKVAHPKSQRVSKHIAASIQRRRPSSPSNLAEALDKCWPLHPITAALLGPSSRRKFGQNERSVFGFLTSAEPLGFRDFLASAEGDAAEVYYTPAMFWNYLRSNLESAILNSPDGHRWAISAEAVERVEARFDEPHVSLVKTAGLIELFRNGSGVAADTDVLVDCVPGWTKKEVESALDELARASVLIYRKHISAWGVFAGSDFDIEASVSAALQTIGSVDFEQLKAIAPLPAVSARRHYVGTGTLRWFEREVVPASDAKRLVRERKNSARAGRFVLLLPTAEMSDAKADKLAAELSQQAYNGEIIFYGVPHGQSGIMERAAELAALEHVAKNKPELEGDSVARREVEARLRQVRSDLAGDLSEAFGDANWYCAGRRFKSDAAHGLSPLASTVCGEVFGETPVIHSELVNRDVLSSSAAKAQRNLLHRMLNFGSEARLGYEGFPADAGLYYTIVAELGMHAKVGANWGFHSPERNKGLRSESLVALWVATTEMLEQANDAVSLADIYSLWRKAPFGLKHGVMPIIALSFLLANRSRVAVYVEGMFTAELTDANVDEWLQDPRRISWKWVRVDASAKRLLGRLAEQLEVAMGRPVAADPLDSARALVSQALALPAWTQRTARVSEQARAVRMLLLRASDPIKVIFSDLPEMLGTHDADLLVSRIGEVVKELEGAYPRSLRALEGQLLAALDHQGDLKRLAQRASVVQGITGNFQLDAFAGRLKTYTGTLPDIEGMISLAVSKPPMGFTDHDLDGAVIQLAKWAFEFRQVEALAMVQGRDASRQALAVVFGGGQTVSHVFDVSVQEKKAVSALAKRLLEASGGKTKPDIFLAALVEAGTELLRQREGSHD</sequence>
<gene>
    <name evidence="1" type="ORF">A6R73_12950</name>
</gene>
<dbReference type="Proteomes" id="UP000093858">
    <property type="component" value="Unassembled WGS sequence"/>
</dbReference>
<evidence type="ECO:0008006" key="3">
    <source>
        <dbReference type="Google" id="ProtNLM"/>
    </source>
</evidence>
<protein>
    <recommendedName>
        <fullName evidence="3">ATP-binding protein</fullName>
    </recommendedName>
</protein>
<name>A0A199P6S0_9XANT</name>
<evidence type="ECO:0000313" key="2">
    <source>
        <dbReference type="Proteomes" id="UP000093858"/>
    </source>
</evidence>
<organism evidence="1 2">
    <name type="scientific">Xanthomonas graminis pv. poae</name>
    <dbReference type="NCBI Taxonomy" id="227946"/>
    <lineage>
        <taxon>Bacteria</taxon>
        <taxon>Pseudomonadati</taxon>
        <taxon>Pseudomonadota</taxon>
        <taxon>Gammaproteobacteria</taxon>
        <taxon>Lysobacterales</taxon>
        <taxon>Lysobacteraceae</taxon>
        <taxon>Xanthomonas</taxon>
        <taxon>Xanthomonas translucens group</taxon>
        <taxon>Xanthomonas graminis</taxon>
    </lineage>
</organism>